<gene>
    <name evidence="3" type="ORF">BST63_31740</name>
    <name evidence="2" type="ORF">BSZ18_15645</name>
</gene>
<dbReference type="AlphaFoldDB" id="A0A1X3H7R9"/>
<dbReference type="Proteomes" id="UP000193884">
    <property type="component" value="Unassembled WGS sequence"/>
</dbReference>
<name>A0A1X3H7R9_9BRAD</name>
<reference evidence="4 5" key="1">
    <citation type="submission" date="2017-03" db="EMBL/GenBank/DDBJ databases">
        <title>Whole genome sequences of fourteen strains of Bradyrhizobium canariense and one strain of Bradyrhizobium japonicum isolated from Lupinus (Papilionoideae: Genisteae) species in Algeria.</title>
        <authorList>
            <person name="Crovadore J."/>
            <person name="Chekireb D."/>
            <person name="Brachmann A."/>
            <person name="Chablais R."/>
            <person name="Cochard B."/>
            <person name="Lefort F."/>
        </authorList>
    </citation>
    <scope>NUCLEOTIDE SEQUENCE [LARGE SCALE GENOMIC DNA]</scope>
    <source>
        <strain evidence="2 4">UBMA195</strain>
        <strain evidence="3 5">UBMAN05</strain>
    </source>
</reference>
<dbReference type="OrthoDB" id="1050330at2"/>
<evidence type="ECO:0000313" key="4">
    <source>
        <dbReference type="Proteomes" id="UP000193553"/>
    </source>
</evidence>
<dbReference type="Pfam" id="PF22480">
    <property type="entry name" value="DUF6984"/>
    <property type="match status" value="1"/>
</dbReference>
<sequence length="113" mass="12690">MPRPLTPAERDLVAFILGQHSPLQDHFGLVEEMNDGGMGSLLFVGAADRRFGRCIGECEFDDADGVLVSVALNLGQRDELFELDLWKVDFSPLQRIAVLGDVRPSRWLRHTLR</sequence>
<proteinExistence type="predicted"/>
<keyword evidence="5" id="KW-1185">Reference proteome</keyword>
<organism evidence="2 4">
    <name type="scientific">Bradyrhizobium canariense</name>
    <dbReference type="NCBI Taxonomy" id="255045"/>
    <lineage>
        <taxon>Bacteria</taxon>
        <taxon>Pseudomonadati</taxon>
        <taxon>Pseudomonadota</taxon>
        <taxon>Alphaproteobacteria</taxon>
        <taxon>Hyphomicrobiales</taxon>
        <taxon>Nitrobacteraceae</taxon>
        <taxon>Bradyrhizobium</taxon>
    </lineage>
</organism>
<evidence type="ECO:0000259" key="1">
    <source>
        <dbReference type="Pfam" id="PF22480"/>
    </source>
</evidence>
<evidence type="ECO:0000313" key="3">
    <source>
        <dbReference type="EMBL" id="OSJ22562.1"/>
    </source>
</evidence>
<dbReference type="InterPro" id="IPR054253">
    <property type="entry name" value="DUF6984"/>
</dbReference>
<dbReference type="Proteomes" id="UP000193553">
    <property type="component" value="Unassembled WGS sequence"/>
</dbReference>
<evidence type="ECO:0000313" key="5">
    <source>
        <dbReference type="Proteomes" id="UP000193884"/>
    </source>
</evidence>
<protein>
    <recommendedName>
        <fullName evidence="1">DUF6984 domain-containing protein</fullName>
    </recommendedName>
</protein>
<dbReference type="EMBL" id="NAFI01000170">
    <property type="protein sequence ID" value="OSJ11002.1"/>
    <property type="molecule type" value="Genomic_DNA"/>
</dbReference>
<evidence type="ECO:0000313" key="2">
    <source>
        <dbReference type="EMBL" id="OSJ11002.1"/>
    </source>
</evidence>
<dbReference type="RefSeq" id="WP_026232500.1">
    <property type="nucleotide sequence ID" value="NZ_NAEX01000177.1"/>
</dbReference>
<feature type="domain" description="DUF6984" evidence="1">
    <location>
        <begin position="3"/>
        <end position="96"/>
    </location>
</feature>
<comment type="caution">
    <text evidence="2">The sequence shown here is derived from an EMBL/GenBank/DDBJ whole genome shotgun (WGS) entry which is preliminary data.</text>
</comment>
<accession>A0A1X3H7R9</accession>
<dbReference type="EMBL" id="NAFK01000175">
    <property type="protein sequence ID" value="OSJ22562.1"/>
    <property type="molecule type" value="Genomic_DNA"/>
</dbReference>